<dbReference type="InterPro" id="IPR001226">
    <property type="entry name" value="Flavodoxin_CS"/>
</dbReference>
<dbReference type="PROSITE" id="PS00201">
    <property type="entry name" value="FLAVODOXIN"/>
    <property type="match status" value="1"/>
</dbReference>
<sequence>MKKIGLFYGSSTAKTAAVAQKLKEAFHDVQVDIIPVENSGEADFEAYDHIIAGSSTWFDGELPTYWDEIMPVITSADLKGKKVAVFGLGDQVKYPDNFVDAIGYLAEAFVNRGAILIGYTSAEGYNFNQSQALKKGMFMGLALDIENQPDKTDERIRKWVDQLKSEFEKDISSADNSFNC</sequence>
<keyword evidence="4 7" id="KW-0285">Flavoprotein</keyword>
<accession>A0A0F5IVP4</accession>
<dbReference type="SUPFAM" id="SSF52218">
    <property type="entry name" value="Flavoproteins"/>
    <property type="match status" value="1"/>
</dbReference>
<keyword evidence="3 7" id="KW-0813">Transport</keyword>
<dbReference type="EMBL" id="AQHW01000025">
    <property type="protein sequence ID" value="KKB49325.1"/>
    <property type="molecule type" value="Genomic_DNA"/>
</dbReference>
<dbReference type="GO" id="GO:0010181">
    <property type="term" value="F:FMN binding"/>
    <property type="evidence" value="ECO:0007669"/>
    <property type="project" value="UniProtKB-UniRule"/>
</dbReference>
<dbReference type="GO" id="GO:0009055">
    <property type="term" value="F:electron transfer activity"/>
    <property type="evidence" value="ECO:0007669"/>
    <property type="project" value="UniProtKB-UniRule"/>
</dbReference>
<evidence type="ECO:0000313" key="10">
    <source>
        <dbReference type="Proteomes" id="UP000033035"/>
    </source>
</evidence>
<evidence type="ECO:0000256" key="1">
    <source>
        <dbReference type="ARBA" id="ARBA00001917"/>
    </source>
</evidence>
<dbReference type="Proteomes" id="UP000033035">
    <property type="component" value="Unassembled WGS sequence"/>
</dbReference>
<dbReference type="PIRSF" id="PIRSF038996">
    <property type="entry name" value="FldA"/>
    <property type="match status" value="1"/>
</dbReference>
<evidence type="ECO:0000256" key="7">
    <source>
        <dbReference type="PIRNR" id="PIRNR038996"/>
    </source>
</evidence>
<evidence type="ECO:0000256" key="5">
    <source>
        <dbReference type="ARBA" id="ARBA00022643"/>
    </source>
</evidence>
<evidence type="ECO:0000256" key="2">
    <source>
        <dbReference type="ARBA" id="ARBA00005267"/>
    </source>
</evidence>
<reference evidence="9 10" key="1">
    <citation type="submission" date="2013-04" db="EMBL/GenBank/DDBJ databases">
        <title>The Genome Sequence of Parabacteroides gordonii DSM 23371.</title>
        <authorList>
            <consortium name="The Broad Institute Genomics Platform"/>
            <person name="Earl A."/>
            <person name="Ward D."/>
            <person name="Feldgarden M."/>
            <person name="Gevers D."/>
            <person name="Martens E."/>
            <person name="Sakamoto M."/>
            <person name="Benno Y."/>
            <person name="Suzuki N."/>
            <person name="Matsunaga N."/>
            <person name="Koshihara K."/>
            <person name="Seki M."/>
            <person name="Komiya H."/>
            <person name="Walker B."/>
            <person name="Young S."/>
            <person name="Zeng Q."/>
            <person name="Gargeya S."/>
            <person name="Fitzgerald M."/>
            <person name="Haas B."/>
            <person name="Abouelleil A."/>
            <person name="Allen A.W."/>
            <person name="Alvarado L."/>
            <person name="Arachchi H.M."/>
            <person name="Berlin A.M."/>
            <person name="Chapman S.B."/>
            <person name="Gainer-Dewar J."/>
            <person name="Goldberg J."/>
            <person name="Griggs A."/>
            <person name="Gujja S."/>
            <person name="Hansen M."/>
            <person name="Howarth C."/>
            <person name="Imamovic A."/>
            <person name="Ireland A."/>
            <person name="Larimer J."/>
            <person name="McCowan C."/>
            <person name="Murphy C."/>
            <person name="Pearson M."/>
            <person name="Poon T.W."/>
            <person name="Priest M."/>
            <person name="Roberts A."/>
            <person name="Saif S."/>
            <person name="Shea T."/>
            <person name="Sisk P."/>
            <person name="Sykes S."/>
            <person name="Wortman J."/>
            <person name="Nusbaum C."/>
            <person name="Birren B."/>
        </authorList>
    </citation>
    <scope>NUCLEOTIDE SEQUENCE [LARGE SCALE GENOMIC DNA]</scope>
    <source>
        <strain evidence="9 10">MS-1</strain>
    </source>
</reference>
<evidence type="ECO:0000256" key="3">
    <source>
        <dbReference type="ARBA" id="ARBA00022448"/>
    </source>
</evidence>
<dbReference type="InterPro" id="IPR008254">
    <property type="entry name" value="Flavodoxin/NO_synth"/>
</dbReference>
<gene>
    <name evidence="9" type="ORF">HMPREF1536_04389</name>
</gene>
<dbReference type="RefSeq" id="WP_028729117.1">
    <property type="nucleotide sequence ID" value="NZ_KE386763.1"/>
</dbReference>
<dbReference type="PANTHER" id="PTHR42809:SF1">
    <property type="entry name" value="FLAVODOXIN 1"/>
    <property type="match status" value="1"/>
</dbReference>
<dbReference type="PANTHER" id="PTHR42809">
    <property type="entry name" value="FLAVODOXIN 2"/>
    <property type="match status" value="1"/>
</dbReference>
<comment type="caution">
    <text evidence="9">The sequence shown here is derived from an EMBL/GenBank/DDBJ whole genome shotgun (WGS) entry which is preliminary data.</text>
</comment>
<evidence type="ECO:0000313" key="9">
    <source>
        <dbReference type="EMBL" id="KKB49325.1"/>
    </source>
</evidence>
<dbReference type="PROSITE" id="PS50902">
    <property type="entry name" value="FLAVODOXIN_LIKE"/>
    <property type="match status" value="1"/>
</dbReference>
<name>A0A0F5IVP4_9BACT</name>
<dbReference type="NCBIfam" id="NF006739">
    <property type="entry name" value="PRK09267.1-5"/>
    <property type="match status" value="1"/>
</dbReference>
<comment type="cofactor">
    <cofactor evidence="1 7">
        <name>FMN</name>
        <dbReference type="ChEBI" id="CHEBI:58210"/>
    </cofactor>
</comment>
<comment type="similarity">
    <text evidence="2 7">Belongs to the flavodoxin family.</text>
</comment>
<keyword evidence="10" id="KW-1185">Reference proteome</keyword>
<dbReference type="HOGENOM" id="CLU_051402_1_0_10"/>
<dbReference type="InterPro" id="IPR029039">
    <property type="entry name" value="Flavoprotein-like_sf"/>
</dbReference>
<keyword evidence="5 7" id="KW-0288">FMN</keyword>
<dbReference type="Pfam" id="PF00258">
    <property type="entry name" value="Flavodoxin_1"/>
    <property type="match status" value="1"/>
</dbReference>
<keyword evidence="6 7" id="KW-0249">Electron transport</keyword>
<organism evidence="9 10">
    <name type="scientific">Parabacteroides gordonii MS-1 = DSM 23371</name>
    <dbReference type="NCBI Taxonomy" id="1203610"/>
    <lineage>
        <taxon>Bacteria</taxon>
        <taxon>Pseudomonadati</taxon>
        <taxon>Bacteroidota</taxon>
        <taxon>Bacteroidia</taxon>
        <taxon>Bacteroidales</taxon>
        <taxon>Tannerellaceae</taxon>
        <taxon>Parabacteroides</taxon>
    </lineage>
</organism>
<proteinExistence type="inferred from homology"/>
<evidence type="ECO:0000259" key="8">
    <source>
        <dbReference type="PROSITE" id="PS50902"/>
    </source>
</evidence>
<feature type="domain" description="Flavodoxin-like" evidence="8">
    <location>
        <begin position="4"/>
        <end position="164"/>
    </location>
</feature>
<comment type="function">
    <text evidence="7">Low-potential electron donor to a number of redox enzymes.</text>
</comment>
<protein>
    <recommendedName>
        <fullName evidence="7">Flavodoxin</fullName>
    </recommendedName>
</protein>
<dbReference type="PATRIC" id="fig|1203610.3.peg.4470"/>
<dbReference type="AlphaFoldDB" id="A0A0F5IVP4"/>
<dbReference type="NCBIfam" id="TIGR01752">
    <property type="entry name" value="flav_long"/>
    <property type="match status" value="1"/>
</dbReference>
<dbReference type="InterPro" id="IPR010086">
    <property type="entry name" value="Flavodoxin_lc"/>
</dbReference>
<evidence type="ECO:0000256" key="4">
    <source>
        <dbReference type="ARBA" id="ARBA00022630"/>
    </source>
</evidence>
<dbReference type="InterPro" id="IPR050619">
    <property type="entry name" value="Flavodoxin"/>
</dbReference>
<evidence type="ECO:0000256" key="6">
    <source>
        <dbReference type="ARBA" id="ARBA00022982"/>
    </source>
</evidence>
<dbReference type="Gene3D" id="3.40.50.360">
    <property type="match status" value="1"/>
</dbReference>
<dbReference type="STRING" id="1203610.HMPREF1536_04389"/>